<feature type="domain" description="ABC transmembrane type-1" evidence="9">
    <location>
        <begin position="44"/>
        <end position="238"/>
    </location>
</feature>
<evidence type="ECO:0000259" key="9">
    <source>
        <dbReference type="PROSITE" id="PS50928"/>
    </source>
</evidence>
<dbReference type="EMBL" id="CP097095">
    <property type="protein sequence ID" value="UQF79664.1"/>
    <property type="molecule type" value="Genomic_DNA"/>
</dbReference>
<evidence type="ECO:0000256" key="3">
    <source>
        <dbReference type="ARBA" id="ARBA00022448"/>
    </source>
</evidence>
<sequence>MMGIGEWLWDRFLDISDATGLTGAFGEGTWFDNRAVRLKMGPAIDETLYMTFVSGAITVVLGLALGIALVSTGHRGLTRNQAVYQVLSAIVNVGRSMPFLILMIAIIPLTRLLVSDTTSWQAAAVPLTIGAIPFYARLAETALDGVEQGKIEAALMLGASRIQITFGVLVREALPSLIQAATVTLVTLLGYSAMAASIGAGGLGALALQYGYQRYQNDVMILTVIVIVLIVGVIQVVGDMLSRLADHR</sequence>
<dbReference type="GO" id="GO:0048473">
    <property type="term" value="P:D-methionine transmembrane transport"/>
    <property type="evidence" value="ECO:0007669"/>
    <property type="project" value="TreeGrafter"/>
</dbReference>
<dbReference type="PANTHER" id="PTHR30450:SF1">
    <property type="entry name" value="D-METHIONINE TRANSPORT SYSTEM PERMEASE PROTEIN METI-RELATED"/>
    <property type="match status" value="1"/>
</dbReference>
<dbReference type="PANTHER" id="PTHR30450">
    <property type="entry name" value="ABC TRANSPORTER PERMEASE"/>
    <property type="match status" value="1"/>
</dbReference>
<dbReference type="FunFam" id="1.10.3720.10:FF:000002">
    <property type="entry name" value="D-methionine ABC transporter permease MetI"/>
    <property type="match status" value="1"/>
</dbReference>
<feature type="transmembrane region" description="Helical" evidence="8">
    <location>
        <begin position="176"/>
        <end position="207"/>
    </location>
</feature>
<comment type="similarity">
    <text evidence="2">Belongs to the binding-protein-dependent transport system permease family. CysTW subfamily.</text>
</comment>
<dbReference type="InterPro" id="IPR000515">
    <property type="entry name" value="MetI-like"/>
</dbReference>
<dbReference type="AlphaFoldDB" id="A0A9E7DCD5"/>
<evidence type="ECO:0000256" key="4">
    <source>
        <dbReference type="ARBA" id="ARBA00022475"/>
    </source>
</evidence>
<dbReference type="GO" id="GO:0005886">
    <property type="term" value="C:plasma membrane"/>
    <property type="evidence" value="ECO:0007669"/>
    <property type="project" value="UniProtKB-SubCell"/>
</dbReference>
<evidence type="ECO:0000256" key="5">
    <source>
        <dbReference type="ARBA" id="ARBA00022692"/>
    </source>
</evidence>
<proteinExistence type="inferred from homology"/>
<evidence type="ECO:0000256" key="1">
    <source>
        <dbReference type="ARBA" id="ARBA00004651"/>
    </source>
</evidence>
<keyword evidence="5 8" id="KW-0812">Transmembrane</keyword>
<name>A0A9E7DCD5_9ACTO</name>
<evidence type="ECO:0000256" key="2">
    <source>
        <dbReference type="ARBA" id="ARBA00007069"/>
    </source>
</evidence>
<evidence type="ECO:0000313" key="11">
    <source>
        <dbReference type="Proteomes" id="UP000830236"/>
    </source>
</evidence>
<feature type="transmembrane region" description="Helical" evidence="8">
    <location>
        <begin position="82"/>
        <end position="107"/>
    </location>
</feature>
<gene>
    <name evidence="10" type="ORF">M3I41_08880</name>
</gene>
<dbReference type="Gene3D" id="1.10.3720.10">
    <property type="entry name" value="MetI-like"/>
    <property type="match status" value="1"/>
</dbReference>
<organism evidence="10 11">
    <name type="scientific">Actinomyces graevenitzii</name>
    <dbReference type="NCBI Taxonomy" id="55565"/>
    <lineage>
        <taxon>Bacteria</taxon>
        <taxon>Bacillati</taxon>
        <taxon>Actinomycetota</taxon>
        <taxon>Actinomycetes</taxon>
        <taxon>Actinomycetales</taxon>
        <taxon>Actinomycetaceae</taxon>
        <taxon>Actinomyces</taxon>
    </lineage>
</organism>
<keyword evidence="3 8" id="KW-0813">Transport</keyword>
<dbReference type="InterPro" id="IPR051322">
    <property type="entry name" value="AA_ABC_Transporter_Permease"/>
</dbReference>
<dbReference type="CDD" id="cd06261">
    <property type="entry name" value="TM_PBP2"/>
    <property type="match status" value="1"/>
</dbReference>
<evidence type="ECO:0000256" key="6">
    <source>
        <dbReference type="ARBA" id="ARBA00022989"/>
    </source>
</evidence>
<dbReference type="PROSITE" id="PS50928">
    <property type="entry name" value="ABC_TM1"/>
    <property type="match status" value="1"/>
</dbReference>
<protein>
    <submittedName>
        <fullName evidence="10">ABC transporter permease</fullName>
    </submittedName>
</protein>
<accession>A0A9E7DCD5</accession>
<dbReference type="Pfam" id="PF00528">
    <property type="entry name" value="BPD_transp_1"/>
    <property type="match status" value="1"/>
</dbReference>
<feature type="transmembrane region" description="Helical" evidence="8">
    <location>
        <begin position="219"/>
        <end position="238"/>
    </location>
</feature>
<dbReference type="KEGG" id="agh:M3I41_08880"/>
<evidence type="ECO:0000256" key="7">
    <source>
        <dbReference type="ARBA" id="ARBA00023136"/>
    </source>
</evidence>
<keyword evidence="7 8" id="KW-0472">Membrane</keyword>
<dbReference type="InterPro" id="IPR035906">
    <property type="entry name" value="MetI-like_sf"/>
</dbReference>
<evidence type="ECO:0000256" key="8">
    <source>
        <dbReference type="RuleBase" id="RU363032"/>
    </source>
</evidence>
<comment type="subcellular location">
    <subcellularLocation>
        <location evidence="1 8">Cell membrane</location>
        <topology evidence="1 8">Multi-pass membrane protein</topology>
    </subcellularLocation>
</comment>
<evidence type="ECO:0000313" key="10">
    <source>
        <dbReference type="EMBL" id="UQF79664.1"/>
    </source>
</evidence>
<feature type="transmembrane region" description="Helical" evidence="8">
    <location>
        <begin position="48"/>
        <end position="70"/>
    </location>
</feature>
<dbReference type="Proteomes" id="UP000830236">
    <property type="component" value="Chromosome"/>
</dbReference>
<dbReference type="SUPFAM" id="SSF161098">
    <property type="entry name" value="MetI-like"/>
    <property type="match status" value="1"/>
</dbReference>
<keyword evidence="6 8" id="KW-1133">Transmembrane helix</keyword>
<reference evidence="10" key="1">
    <citation type="submission" date="2022-05" db="EMBL/GenBank/DDBJ databases">
        <title>Using nanopore sequencing to obtain complete genomes from saliva samples.</title>
        <authorList>
            <person name="Baker J.L."/>
        </authorList>
    </citation>
    <scope>NUCLEOTIDE SEQUENCE</scope>
    <source>
        <strain evidence="10">JCVI-JB-Ag32</strain>
    </source>
</reference>
<keyword evidence="4" id="KW-1003">Cell membrane</keyword>